<keyword evidence="4" id="KW-0488">Methylation</keyword>
<gene>
    <name evidence="11" type="primary">comGC</name>
    <name evidence="11" type="ORF">P4T90_19020</name>
</gene>
<dbReference type="EMBL" id="JARMAB010000030">
    <property type="protein sequence ID" value="MED1205143.1"/>
    <property type="molecule type" value="Genomic_DNA"/>
</dbReference>
<keyword evidence="8 10" id="KW-0178">Competence</keyword>
<feature type="transmembrane region" description="Helical" evidence="10">
    <location>
        <begin position="6"/>
        <end position="27"/>
    </location>
</feature>
<dbReference type="InterPro" id="IPR000983">
    <property type="entry name" value="Bac_GSPG_pilin"/>
</dbReference>
<dbReference type="SUPFAM" id="SSF54523">
    <property type="entry name" value="Pili subunits"/>
    <property type="match status" value="1"/>
</dbReference>
<dbReference type="InterPro" id="IPR016940">
    <property type="entry name" value="ComGC"/>
</dbReference>
<evidence type="ECO:0000313" key="12">
    <source>
        <dbReference type="Proteomes" id="UP001341444"/>
    </source>
</evidence>
<evidence type="ECO:0000256" key="8">
    <source>
        <dbReference type="ARBA" id="ARBA00023287"/>
    </source>
</evidence>
<evidence type="ECO:0000256" key="1">
    <source>
        <dbReference type="ARBA" id="ARBA00004162"/>
    </source>
</evidence>
<comment type="subcellular location">
    <subcellularLocation>
        <location evidence="1">Cell membrane</location>
        <topology evidence="1">Single-pass membrane protein</topology>
    </subcellularLocation>
    <subcellularLocation>
        <location evidence="2">Cell surface</location>
    </subcellularLocation>
</comment>
<dbReference type="Pfam" id="PF07963">
    <property type="entry name" value="N_methyl"/>
    <property type="match status" value="1"/>
</dbReference>
<evidence type="ECO:0000256" key="5">
    <source>
        <dbReference type="ARBA" id="ARBA00022692"/>
    </source>
</evidence>
<keyword evidence="5 10" id="KW-0812">Transmembrane</keyword>
<evidence type="ECO:0000256" key="4">
    <source>
        <dbReference type="ARBA" id="ARBA00022481"/>
    </source>
</evidence>
<comment type="subunit">
    <text evidence="10">Homodimer.</text>
</comment>
<accession>A0ABU6MLA2</accession>
<dbReference type="Proteomes" id="UP001341444">
    <property type="component" value="Unassembled WGS sequence"/>
</dbReference>
<protein>
    <recommendedName>
        <fullName evidence="10">ComG operon protein 3</fullName>
    </recommendedName>
</protein>
<proteinExistence type="inferred from homology"/>
<comment type="function">
    <text evidence="10">Required for transformation and DNA binding.</text>
</comment>
<dbReference type="Gene3D" id="3.30.700.10">
    <property type="entry name" value="Glycoprotein, Type 4 Pilin"/>
    <property type="match status" value="1"/>
</dbReference>
<dbReference type="PIRSF" id="PIRSF029928">
    <property type="entry name" value="Late_competence_ComGC"/>
    <property type="match status" value="1"/>
</dbReference>
<evidence type="ECO:0000256" key="10">
    <source>
        <dbReference type="PIRNR" id="PIRNR029928"/>
    </source>
</evidence>
<sequence length="101" mass="11213">MKNEKGFTLIEMLVVLMIITVLLFLAIPNISKHSQTINKKGCDAFIEMVQGQTDTYEMDYHSWPASASQLKDEGYLTKTVCPNGNSVKIDSTGHVSEDTSN</sequence>
<keyword evidence="7 10" id="KW-0472">Membrane</keyword>
<dbReference type="NCBIfam" id="TIGR02532">
    <property type="entry name" value="IV_pilin_GFxxxE"/>
    <property type="match status" value="1"/>
</dbReference>
<comment type="caution">
    <text evidence="11">The sequence shown here is derived from an EMBL/GenBank/DDBJ whole genome shotgun (WGS) entry which is preliminary data.</text>
</comment>
<name>A0ABU6MLA2_9BACI</name>
<evidence type="ECO:0000256" key="6">
    <source>
        <dbReference type="ARBA" id="ARBA00022989"/>
    </source>
</evidence>
<keyword evidence="6 10" id="KW-1133">Transmembrane helix</keyword>
<dbReference type="PANTHER" id="PTHR30093">
    <property type="entry name" value="GENERAL SECRETION PATHWAY PROTEIN G"/>
    <property type="match status" value="1"/>
</dbReference>
<dbReference type="InterPro" id="IPR012902">
    <property type="entry name" value="N_methyl_site"/>
</dbReference>
<evidence type="ECO:0000256" key="2">
    <source>
        <dbReference type="ARBA" id="ARBA00004241"/>
    </source>
</evidence>
<dbReference type="RefSeq" id="WP_157090568.1">
    <property type="nucleotide sequence ID" value="NZ_JARMAB010000030.1"/>
</dbReference>
<evidence type="ECO:0000256" key="3">
    <source>
        <dbReference type="ARBA" id="ARBA00022475"/>
    </source>
</evidence>
<keyword evidence="12" id="KW-1185">Reference proteome</keyword>
<dbReference type="PRINTS" id="PR00813">
    <property type="entry name" value="BCTERIALGSPG"/>
</dbReference>
<organism evidence="11 12">
    <name type="scientific">Heyndrickxia acidicola</name>
    <dbReference type="NCBI Taxonomy" id="209389"/>
    <lineage>
        <taxon>Bacteria</taxon>
        <taxon>Bacillati</taxon>
        <taxon>Bacillota</taxon>
        <taxon>Bacilli</taxon>
        <taxon>Bacillales</taxon>
        <taxon>Bacillaceae</taxon>
        <taxon>Heyndrickxia</taxon>
    </lineage>
</organism>
<reference evidence="11 12" key="1">
    <citation type="submission" date="2023-03" db="EMBL/GenBank/DDBJ databases">
        <title>Bacillus Genome Sequencing.</title>
        <authorList>
            <person name="Dunlap C."/>
        </authorList>
    </citation>
    <scope>NUCLEOTIDE SEQUENCE [LARGE SCALE GENOMIC DNA]</scope>
    <source>
        <strain evidence="11 12">B-23453</strain>
    </source>
</reference>
<dbReference type="PROSITE" id="PS00409">
    <property type="entry name" value="PROKAR_NTER_METHYL"/>
    <property type="match status" value="1"/>
</dbReference>
<evidence type="ECO:0000256" key="9">
    <source>
        <dbReference type="ARBA" id="ARBA00043982"/>
    </source>
</evidence>
<keyword evidence="3 10" id="KW-1003">Cell membrane</keyword>
<dbReference type="InterPro" id="IPR045584">
    <property type="entry name" value="Pilin-like"/>
</dbReference>
<dbReference type="NCBIfam" id="NF040999">
    <property type="entry name" value="pilin_ComGC"/>
    <property type="match status" value="1"/>
</dbReference>
<evidence type="ECO:0000313" key="11">
    <source>
        <dbReference type="EMBL" id="MED1205143.1"/>
    </source>
</evidence>
<comment type="similarity">
    <text evidence="9 10">Belongs to the ComGC family.</text>
</comment>
<evidence type="ECO:0000256" key="7">
    <source>
        <dbReference type="ARBA" id="ARBA00023136"/>
    </source>
</evidence>
<keyword evidence="10" id="KW-0813">Transport</keyword>
<dbReference type="PANTHER" id="PTHR30093:SF2">
    <property type="entry name" value="TYPE II SECRETION SYSTEM PROTEIN H"/>
    <property type="match status" value="1"/>
</dbReference>